<accession>A0ABR4FN96</accession>
<dbReference type="InterPro" id="IPR017439">
    <property type="entry name" value="Amidohydrolase"/>
</dbReference>
<gene>
    <name evidence="4" type="ORF">BJX66DRAFT_329791</name>
</gene>
<dbReference type="PANTHER" id="PTHR30575">
    <property type="entry name" value="PEPTIDASE M20"/>
    <property type="match status" value="1"/>
</dbReference>
<dbReference type="Gene3D" id="3.40.630.10">
    <property type="entry name" value="Zn peptidases"/>
    <property type="match status" value="1"/>
</dbReference>
<dbReference type="SUPFAM" id="SSF55031">
    <property type="entry name" value="Bacterial exopeptidase dimerisation domain"/>
    <property type="match status" value="1"/>
</dbReference>
<dbReference type="SUPFAM" id="SSF103473">
    <property type="entry name" value="MFS general substrate transporter"/>
    <property type="match status" value="1"/>
</dbReference>
<protein>
    <submittedName>
        <fullName evidence="4">Major facilitator superfamily domain-containing protein</fullName>
    </submittedName>
</protein>
<comment type="subcellular location">
    <subcellularLocation>
        <location evidence="1">Membrane</location>
        <topology evidence="1">Multi-pass membrane protein</topology>
    </subcellularLocation>
</comment>
<dbReference type="InterPro" id="IPR002933">
    <property type="entry name" value="Peptidase_M20"/>
</dbReference>
<keyword evidence="3" id="KW-0812">Transmembrane</keyword>
<feature type="transmembrane region" description="Helical" evidence="3">
    <location>
        <begin position="739"/>
        <end position="759"/>
    </location>
</feature>
<organism evidence="4 5">
    <name type="scientific">Aspergillus keveii</name>
    <dbReference type="NCBI Taxonomy" id="714993"/>
    <lineage>
        <taxon>Eukaryota</taxon>
        <taxon>Fungi</taxon>
        <taxon>Dikarya</taxon>
        <taxon>Ascomycota</taxon>
        <taxon>Pezizomycotina</taxon>
        <taxon>Eurotiomycetes</taxon>
        <taxon>Eurotiomycetidae</taxon>
        <taxon>Eurotiales</taxon>
        <taxon>Aspergillaceae</taxon>
        <taxon>Aspergillus</taxon>
        <taxon>Aspergillus subgen. Nidulantes</taxon>
    </lineage>
</organism>
<dbReference type="InterPro" id="IPR036264">
    <property type="entry name" value="Bact_exopeptidase_dim_dom"/>
</dbReference>
<dbReference type="PANTHER" id="PTHR30575:SF8">
    <property type="entry name" value="PEPTIDASE M20 DOMAIN-CONTAINING PROTEIN 2"/>
    <property type="match status" value="1"/>
</dbReference>
<keyword evidence="5" id="KW-1185">Reference proteome</keyword>
<keyword evidence="3" id="KW-1133">Transmembrane helix</keyword>
<dbReference type="Pfam" id="PF07690">
    <property type="entry name" value="MFS_1"/>
    <property type="match status" value="1"/>
</dbReference>
<feature type="transmembrane region" description="Helical" evidence="3">
    <location>
        <begin position="579"/>
        <end position="599"/>
    </location>
</feature>
<sequence>MDTSQARKIVNECIAGSGSSFRHLSISIHEHPELAYEEHYAHDTISKFLEDQHINVTRSAYGLTTAFEANAGTGGRCVNFNAELDALPELGHACGHNLIALASIAGFLALRRLLEKSGVPGRVQLLGTPAEEDGGGKIELLNAGAYKHVDVSLMIHPMSDKSYKQYGAIGAAGQRSVACFDLISTYTGVSAHAGANPWEGVNALDAVVAAYNNISMLRQQIEPQERIHGAILQAPKVTNAIPAMTVTKYTIRSPSMKGAVALGERVGNCLEAGAIATGCSYSIEETPIYADLRINGPLCEEFRRCMEKEGEKLLTLDKDVMCGSTDQGNVSYAVPALHGIIGIPVPNGAQNHTKEFCEAARSAEAHEMVLKAAKAMAMTGWAVLTDDAFYASPPISGTGDMTTMSTKETRRVLWKIDLVLLPLLGFCYLLQFLDKQSLNYASLLGILEDIHLVGDQYSWTASIFYLGFIFWSYPTAYLSVRLPIGKYLSCTVVLWASVLMCHAACTSFATLMTTRFFLGALEAAIAPGFSLVTAKWYTRQEQPLRYGIWFSGSALASLFGGVASYGIGHIHGSLSEWQYLFLIFGAVTCLCGVMMLVLLPDSYESTLWLRRPERRIAAHRVSMSNTTTPAPGYQAYQVLEAFKDPTTWFLCLYTFCVNIANGGLTAFGSLVIQGFGYEGITALLIQMPTGAAQLGFIIVSAVAASYIPNARTLIMLTLTLTSLLGMVLMYTLTNPSGQLAGFCLALAFSANMPISLSLVTSNICGATKRATVNACVLVMYCVGNVVGPQFFSVEEAPHYPRGLKASLAGLSLGAFWVVCLRGYLIWRNKETDARESRGDVEVEGARMGRIVGAAAGGDGDLTDWEIPGFRYVL</sequence>
<evidence type="ECO:0000256" key="1">
    <source>
        <dbReference type="ARBA" id="ARBA00004141"/>
    </source>
</evidence>
<dbReference type="Gene3D" id="1.20.1250.20">
    <property type="entry name" value="MFS general substrate transporter like domains"/>
    <property type="match status" value="2"/>
</dbReference>
<feature type="transmembrane region" description="Helical" evidence="3">
    <location>
        <begin position="546"/>
        <end position="567"/>
    </location>
</feature>
<reference evidence="4 5" key="1">
    <citation type="submission" date="2024-07" db="EMBL/GenBank/DDBJ databases">
        <title>Section-level genome sequencing and comparative genomics of Aspergillus sections Usti and Cavernicolus.</title>
        <authorList>
            <consortium name="Lawrence Berkeley National Laboratory"/>
            <person name="Nybo J.L."/>
            <person name="Vesth T.C."/>
            <person name="Theobald S."/>
            <person name="Frisvad J.C."/>
            <person name="Larsen T.O."/>
            <person name="Kjaerboelling I."/>
            <person name="Rothschild-Mancinelli K."/>
            <person name="Lyhne E.K."/>
            <person name="Kogle M.E."/>
            <person name="Barry K."/>
            <person name="Clum A."/>
            <person name="Na H."/>
            <person name="Ledsgaard L."/>
            <person name="Lin J."/>
            <person name="Lipzen A."/>
            <person name="Kuo A."/>
            <person name="Riley R."/>
            <person name="Mondo S."/>
            <person name="Labutti K."/>
            <person name="Haridas S."/>
            <person name="Pangalinan J."/>
            <person name="Salamov A.A."/>
            <person name="Simmons B.A."/>
            <person name="Magnuson J.K."/>
            <person name="Chen J."/>
            <person name="Drula E."/>
            <person name="Henrissat B."/>
            <person name="Wiebenga A."/>
            <person name="Lubbers R.J."/>
            <person name="Gomes A.C."/>
            <person name="Makela M.R."/>
            <person name="Stajich J."/>
            <person name="Grigoriev I.V."/>
            <person name="Mortensen U.H."/>
            <person name="De Vries R.P."/>
            <person name="Baker S.E."/>
            <person name="Andersen M.R."/>
        </authorList>
    </citation>
    <scope>NUCLEOTIDE SEQUENCE [LARGE SCALE GENOMIC DNA]</scope>
    <source>
        <strain evidence="4 5">CBS 209.92</strain>
    </source>
</reference>
<dbReference type="Gene3D" id="3.30.70.360">
    <property type="match status" value="1"/>
</dbReference>
<proteinExistence type="inferred from homology"/>
<evidence type="ECO:0000256" key="2">
    <source>
        <dbReference type="ARBA" id="ARBA00006247"/>
    </source>
</evidence>
<feature type="transmembrane region" description="Helical" evidence="3">
    <location>
        <begin position="412"/>
        <end position="433"/>
    </location>
</feature>
<dbReference type="CDD" id="cd05672">
    <property type="entry name" value="M20_ACY1L2-like"/>
    <property type="match status" value="1"/>
</dbReference>
<keyword evidence="3" id="KW-0472">Membrane</keyword>
<evidence type="ECO:0000313" key="5">
    <source>
        <dbReference type="Proteomes" id="UP001610563"/>
    </source>
</evidence>
<dbReference type="SUPFAM" id="SSF53187">
    <property type="entry name" value="Zn-dependent exopeptidases"/>
    <property type="match status" value="1"/>
</dbReference>
<dbReference type="InterPro" id="IPR011701">
    <property type="entry name" value="MFS"/>
</dbReference>
<dbReference type="EMBL" id="JBFTWV010000170">
    <property type="protein sequence ID" value="KAL2784698.1"/>
    <property type="molecule type" value="Genomic_DNA"/>
</dbReference>
<evidence type="ECO:0000256" key="3">
    <source>
        <dbReference type="SAM" id="Phobius"/>
    </source>
</evidence>
<dbReference type="InterPro" id="IPR036259">
    <property type="entry name" value="MFS_trans_sf"/>
</dbReference>
<feature type="transmembrane region" description="Helical" evidence="3">
    <location>
        <begin position="457"/>
        <end position="480"/>
    </location>
</feature>
<dbReference type="Pfam" id="PF01546">
    <property type="entry name" value="Peptidase_M20"/>
    <property type="match status" value="1"/>
</dbReference>
<dbReference type="InterPro" id="IPR052030">
    <property type="entry name" value="Peptidase_M20/M20A_hydrolases"/>
</dbReference>
<evidence type="ECO:0000313" key="4">
    <source>
        <dbReference type="EMBL" id="KAL2784698.1"/>
    </source>
</evidence>
<feature type="transmembrane region" description="Helical" evidence="3">
    <location>
        <begin position="648"/>
        <end position="672"/>
    </location>
</feature>
<comment type="similarity">
    <text evidence="2">Belongs to the peptidase M20A family.</text>
</comment>
<feature type="transmembrane region" description="Helical" evidence="3">
    <location>
        <begin position="487"/>
        <end position="510"/>
    </location>
</feature>
<dbReference type="NCBIfam" id="TIGR01891">
    <property type="entry name" value="amidohydrolases"/>
    <property type="match status" value="1"/>
</dbReference>
<feature type="transmembrane region" description="Helical" evidence="3">
    <location>
        <begin position="713"/>
        <end position="733"/>
    </location>
</feature>
<feature type="transmembrane region" description="Helical" evidence="3">
    <location>
        <begin position="684"/>
        <end position="706"/>
    </location>
</feature>
<name>A0ABR4FN96_9EURO</name>
<feature type="transmembrane region" description="Helical" evidence="3">
    <location>
        <begin position="516"/>
        <end position="534"/>
    </location>
</feature>
<feature type="transmembrane region" description="Helical" evidence="3">
    <location>
        <begin position="771"/>
        <end position="791"/>
    </location>
</feature>
<feature type="transmembrane region" description="Helical" evidence="3">
    <location>
        <begin position="803"/>
        <end position="824"/>
    </location>
</feature>
<dbReference type="Proteomes" id="UP001610563">
    <property type="component" value="Unassembled WGS sequence"/>
</dbReference>
<comment type="caution">
    <text evidence="4">The sequence shown here is derived from an EMBL/GenBank/DDBJ whole genome shotgun (WGS) entry which is preliminary data.</text>
</comment>